<dbReference type="OrthoDB" id="9810761at2"/>
<name>A0A433XVH4_9BACL</name>
<dbReference type="InterPro" id="IPR027417">
    <property type="entry name" value="P-loop_NTPase"/>
</dbReference>
<dbReference type="InterPro" id="IPR050921">
    <property type="entry name" value="T4SS_GSP_E_ATPase"/>
</dbReference>
<dbReference type="Pfam" id="PF00437">
    <property type="entry name" value="T2SSE"/>
    <property type="match status" value="1"/>
</dbReference>
<evidence type="ECO:0000259" key="2">
    <source>
        <dbReference type="PROSITE" id="PS00662"/>
    </source>
</evidence>
<keyword evidence="4" id="KW-1185">Reference proteome</keyword>
<comment type="caution">
    <text evidence="3">The sequence shown here is derived from an EMBL/GenBank/DDBJ whole genome shotgun (WGS) entry which is preliminary data.</text>
</comment>
<evidence type="ECO:0000313" key="3">
    <source>
        <dbReference type="EMBL" id="RUT38682.1"/>
    </source>
</evidence>
<evidence type="ECO:0000313" key="4">
    <source>
        <dbReference type="Proteomes" id="UP000279446"/>
    </source>
</evidence>
<organism evidence="3 4">
    <name type="scientific">Paenibacillus anaericanus</name>
    <dbReference type="NCBI Taxonomy" id="170367"/>
    <lineage>
        <taxon>Bacteria</taxon>
        <taxon>Bacillati</taxon>
        <taxon>Bacillota</taxon>
        <taxon>Bacilli</taxon>
        <taxon>Bacillales</taxon>
        <taxon>Paenibacillaceae</taxon>
        <taxon>Paenibacillus</taxon>
    </lineage>
</organism>
<dbReference type="PROSITE" id="PS00662">
    <property type="entry name" value="T2SP_E"/>
    <property type="match status" value="1"/>
</dbReference>
<gene>
    <name evidence="3" type="ORF">EJP82_26790</name>
</gene>
<comment type="similarity">
    <text evidence="1">Belongs to the GSP E family.</text>
</comment>
<dbReference type="Proteomes" id="UP000279446">
    <property type="component" value="Unassembled WGS sequence"/>
</dbReference>
<reference evidence="3 4" key="1">
    <citation type="submission" date="2018-12" db="EMBL/GenBank/DDBJ databases">
        <authorList>
            <person name="Sun L."/>
            <person name="Chen Z."/>
        </authorList>
    </citation>
    <scope>NUCLEOTIDE SEQUENCE [LARGE SCALE GENOMIC DNA]</scope>
    <source>
        <strain evidence="3 4">DSM 15890</strain>
    </source>
</reference>
<dbReference type="Gene3D" id="3.30.450.380">
    <property type="match status" value="1"/>
</dbReference>
<dbReference type="PANTHER" id="PTHR30486:SF6">
    <property type="entry name" value="TYPE IV PILUS RETRACTATION ATPASE PILT"/>
    <property type="match status" value="1"/>
</dbReference>
<dbReference type="RefSeq" id="WP_127195125.1">
    <property type="nucleotide sequence ID" value="NZ_RZNY01000052.1"/>
</dbReference>
<protein>
    <submittedName>
        <fullName evidence="3">CpaF family protein</fullName>
    </submittedName>
</protein>
<dbReference type="SUPFAM" id="SSF52540">
    <property type="entry name" value="P-loop containing nucleoside triphosphate hydrolases"/>
    <property type="match status" value="1"/>
</dbReference>
<sequence>MVFKRKSKTVMHEQEMEPITVAIFDPNASDTAETALNIAKEWKKKTGKKAIIVEFPCWGLPRLSSKIEGSDGIEKERSIEQFLLDSERNDLKSFEDYMYQTEDFDCIMVHPKTNPDIPVHVKLSHQKTILDAPISIKRGLSSYYDLIIFSLQGQMFNPMTFFSLKYSDGILLNLSDTTSLPWGYTTFKKLKNYGISLERVCLHSQLKIDLPEKVFRKDELLQFVMSLKPNINSAETKETIGKKYTHHIGIINPVEHVSYQNSGSVNQAELNQKDAEMYKNLLDNTRRFLRQHHNNEFVMAIFDEQERSKVKYYIADYIREQTQFKFKIDMDRIIKMVQVELTEMGVLQPVLDDPHTSSIEINGPEEVISEIDGVPTHDHRVKFQDNNHIYATVSKMLAPMGKTLSANEPVIDSNYRGFRLNITLERNKGGISSNHPIISIRKFPPDVYSDEDCIKYGNLNEEIVDFFQDIYPIGVNVVIGGSVNSGKTSQLIRIPLYLDPLTRILTIEDSEEMMLKQKEAYKSYPNIGAFIVKEHENNRRRYNIAKIVKVTLRQNPDWIMIGEVRDGEAASEALEAANTGNNIALSIHANDGKMTAVRFMQLSGNDEIAASQVAATMDLILFQQSVNGVRVLTEVSELISFNGTEPVLNPIFQYDFKNKVHVRVGGLKKLKIKLQKKGIPAHIYDRWCAEEEGM</sequence>
<dbReference type="PANTHER" id="PTHR30486">
    <property type="entry name" value="TWITCHING MOTILITY PROTEIN PILT"/>
    <property type="match status" value="1"/>
</dbReference>
<evidence type="ECO:0000256" key="1">
    <source>
        <dbReference type="ARBA" id="ARBA00006611"/>
    </source>
</evidence>
<dbReference type="GO" id="GO:0016887">
    <property type="term" value="F:ATP hydrolysis activity"/>
    <property type="evidence" value="ECO:0007669"/>
    <property type="project" value="InterPro"/>
</dbReference>
<dbReference type="InterPro" id="IPR001482">
    <property type="entry name" value="T2SS/T4SS_dom"/>
</dbReference>
<dbReference type="AlphaFoldDB" id="A0A433XVH4"/>
<accession>A0A433XVH4</accession>
<dbReference type="Gene3D" id="3.40.50.300">
    <property type="entry name" value="P-loop containing nucleotide triphosphate hydrolases"/>
    <property type="match status" value="1"/>
</dbReference>
<feature type="domain" description="Bacterial type II secretion system protein E" evidence="2">
    <location>
        <begin position="552"/>
        <end position="566"/>
    </location>
</feature>
<dbReference type="EMBL" id="RZNY01000052">
    <property type="protein sequence ID" value="RUT38682.1"/>
    <property type="molecule type" value="Genomic_DNA"/>
</dbReference>
<proteinExistence type="inferred from homology"/>